<organism evidence="1 2">
    <name type="scientific">Candidatus Reidiella endopervernicosa</name>
    <dbReference type="NCBI Taxonomy" id="2738883"/>
    <lineage>
        <taxon>Bacteria</taxon>
        <taxon>Pseudomonadati</taxon>
        <taxon>Pseudomonadota</taxon>
        <taxon>Gammaproteobacteria</taxon>
        <taxon>Candidatus Reidiella</taxon>
    </lineage>
</organism>
<reference evidence="1 2" key="1">
    <citation type="submission" date="2020-05" db="EMBL/GenBank/DDBJ databases">
        <title>Horizontal transmission and recombination maintain forever young bacterial symbiont genomes.</title>
        <authorList>
            <person name="Russell S.L."/>
            <person name="Pepper-Tunick E."/>
            <person name="Svedberg J."/>
            <person name="Byrne A."/>
            <person name="Ruelas Castillo J."/>
            <person name="Vollmers C."/>
            <person name="Beinart R.A."/>
            <person name="Corbett-Detig R."/>
        </authorList>
    </citation>
    <scope>NUCLEOTIDE SEQUENCE [LARGE SCALE GENOMIC DNA]</scope>
    <source>
        <strain evidence="1">Santa_Monica_outfall</strain>
    </source>
</reference>
<dbReference type="EMBL" id="CP054491">
    <property type="protein sequence ID" value="QKQ26880.1"/>
    <property type="molecule type" value="Genomic_DNA"/>
</dbReference>
<dbReference type="Proteomes" id="UP000509658">
    <property type="component" value="Chromosome"/>
</dbReference>
<dbReference type="KEGG" id="rev:HUE57_11780"/>
<dbReference type="AlphaFoldDB" id="A0A6N0HWX7"/>
<keyword evidence="2" id="KW-1185">Reference proteome</keyword>
<name>A0A6N0HWX7_9GAMM</name>
<gene>
    <name evidence="1" type="ORF">HUE57_11780</name>
</gene>
<dbReference type="RefSeq" id="WP_174673244.1">
    <property type="nucleotide sequence ID" value="NZ_CP054491.1"/>
</dbReference>
<sequence>MNSNESNKQPLELVPLDEENNSPAIANFGQKDDGEYIGHDRRFAFTPVVKAATDAIKYVSIC</sequence>
<evidence type="ECO:0000313" key="1">
    <source>
        <dbReference type="EMBL" id="QKQ26880.1"/>
    </source>
</evidence>
<evidence type="ECO:0000313" key="2">
    <source>
        <dbReference type="Proteomes" id="UP000509658"/>
    </source>
</evidence>
<protein>
    <submittedName>
        <fullName evidence="1">Uncharacterized protein</fullName>
    </submittedName>
</protein>
<proteinExistence type="predicted"/>
<accession>A0A6N0HWX7</accession>